<evidence type="ECO:0000313" key="4">
    <source>
        <dbReference type="Proteomes" id="UP000812013"/>
    </source>
</evidence>
<evidence type="ECO:0000256" key="1">
    <source>
        <dbReference type="SAM" id="MobiDB-lite"/>
    </source>
</evidence>
<comment type="caution">
    <text evidence="3">The sequence shown here is derived from an EMBL/GenBank/DDBJ whole genome shotgun (WGS) entry which is preliminary data.</text>
</comment>
<name>A0ABS6YYL9_9ACTN</name>
<sequence length="309" mass="30991">MGADGAAQDGAVSGPGTGPEPGPAHAARSARTTGRTPGGTAYTLHGTGGQPVVLVAGAGGTGRIWEHHQVPALTAAGRRVVTFDHGPAPAGSAACGPAPTGAAELAAVLAELLTTLELPPCPLVGHSLGALAVQELLLTDPHRASGALLTATRGRSDAVGEALARAEAAAAGAGTRLPPEYEAFVRLVQNLSPRTLADEGAAAEWLDLFEMAALTGGSAAYRPGPPVPDRLADYGRIAVPVLVVGFADDVLAPAPLSREVAAAIPGARYAELPDTGHLGFLERPEAFNTVLLDFLATLAPTDPGVSRVP</sequence>
<evidence type="ECO:0000259" key="2">
    <source>
        <dbReference type="Pfam" id="PF12697"/>
    </source>
</evidence>
<evidence type="ECO:0000313" key="3">
    <source>
        <dbReference type="EMBL" id="MBW5480587.1"/>
    </source>
</evidence>
<dbReference type="PANTHER" id="PTHR43194:SF5">
    <property type="entry name" value="PIMELOYL-[ACYL-CARRIER PROTEIN] METHYL ESTER ESTERASE"/>
    <property type="match status" value="1"/>
</dbReference>
<dbReference type="Pfam" id="PF12697">
    <property type="entry name" value="Abhydrolase_6"/>
    <property type="match status" value="1"/>
</dbReference>
<protein>
    <submittedName>
        <fullName evidence="3">Alpha/beta fold hydrolase</fullName>
    </submittedName>
</protein>
<keyword evidence="4" id="KW-1185">Reference proteome</keyword>
<dbReference type="PANTHER" id="PTHR43194">
    <property type="entry name" value="HYDROLASE ALPHA/BETA FOLD FAMILY"/>
    <property type="match status" value="1"/>
</dbReference>
<dbReference type="InterPro" id="IPR050228">
    <property type="entry name" value="Carboxylesterase_BioH"/>
</dbReference>
<keyword evidence="3" id="KW-0378">Hydrolase</keyword>
<dbReference type="InterPro" id="IPR029058">
    <property type="entry name" value="AB_hydrolase_fold"/>
</dbReference>
<dbReference type="SUPFAM" id="SSF53474">
    <property type="entry name" value="alpha/beta-Hydrolases"/>
    <property type="match status" value="1"/>
</dbReference>
<dbReference type="Gene3D" id="3.40.50.1820">
    <property type="entry name" value="alpha/beta hydrolase"/>
    <property type="match status" value="1"/>
</dbReference>
<dbReference type="EMBL" id="WTFF01000004">
    <property type="protein sequence ID" value="MBW5480587.1"/>
    <property type="molecule type" value="Genomic_DNA"/>
</dbReference>
<dbReference type="InterPro" id="IPR000073">
    <property type="entry name" value="AB_hydrolase_1"/>
</dbReference>
<gene>
    <name evidence="3" type="ORF">GPJ59_01375</name>
</gene>
<proteinExistence type="predicted"/>
<accession>A0ABS6YYL9</accession>
<feature type="domain" description="AB hydrolase-1" evidence="2">
    <location>
        <begin position="52"/>
        <end position="288"/>
    </location>
</feature>
<reference evidence="3 4" key="1">
    <citation type="submission" date="2019-12" db="EMBL/GenBank/DDBJ databases">
        <title>Genome sequence of Streptomyces bambusae.</title>
        <authorList>
            <person name="Bansal K."/>
            <person name="Choksket S."/>
            <person name="Korpole S."/>
            <person name="Patil P.B."/>
        </authorList>
    </citation>
    <scope>NUCLEOTIDE SEQUENCE [LARGE SCALE GENOMIC DNA]</scope>
    <source>
        <strain evidence="3 4">SK60</strain>
    </source>
</reference>
<dbReference type="GO" id="GO:0016787">
    <property type="term" value="F:hydrolase activity"/>
    <property type="evidence" value="ECO:0007669"/>
    <property type="project" value="UniProtKB-KW"/>
</dbReference>
<feature type="compositionally biased region" description="Low complexity" evidence="1">
    <location>
        <begin position="24"/>
        <end position="43"/>
    </location>
</feature>
<organism evidence="3 4">
    <name type="scientific">Streptomyces bambusae</name>
    <dbReference type="NCBI Taxonomy" id="1550616"/>
    <lineage>
        <taxon>Bacteria</taxon>
        <taxon>Bacillati</taxon>
        <taxon>Actinomycetota</taxon>
        <taxon>Actinomycetes</taxon>
        <taxon>Kitasatosporales</taxon>
        <taxon>Streptomycetaceae</taxon>
        <taxon>Streptomyces</taxon>
    </lineage>
</organism>
<feature type="region of interest" description="Disordered" evidence="1">
    <location>
        <begin position="1"/>
        <end position="46"/>
    </location>
</feature>
<dbReference type="Proteomes" id="UP000812013">
    <property type="component" value="Unassembled WGS sequence"/>
</dbReference>